<dbReference type="InterPro" id="IPR029228">
    <property type="entry name" value="Alkyl_sulf_dimr"/>
</dbReference>
<reference evidence="2 3" key="1">
    <citation type="submission" date="2023-08" db="EMBL/GenBank/DDBJ databases">
        <title>Whole genome sequencing of Enterococcus.</title>
        <authorList>
            <person name="Kaptchouang Tchatchouang C.D."/>
            <person name="Ateba C.N."/>
        </authorList>
    </citation>
    <scope>NUCLEOTIDE SEQUENCE [LARGE SCALE GENOMIC DNA]</scope>
    <source>
        <strain evidence="2 3">ENT3_CNKT_NWU</strain>
    </source>
</reference>
<proteinExistence type="predicted"/>
<keyword evidence="3" id="KW-1185">Reference proteome</keyword>
<name>A0AAJ1SET5_9ENTE</name>
<evidence type="ECO:0000259" key="1">
    <source>
        <dbReference type="Pfam" id="PF14863"/>
    </source>
</evidence>
<sequence length="331" mass="38214">MEKAGRDNLIEAQRRYGPKAKVLFHAHTWPRYATEEEPDAINRYLLDQARLYKGIHDESLKAVNAGYTINELAEQVALPEELTNQWYLRPYYGTIAHNSKAVYQKYIGWYDSNPVNLNPLPPEREAKQMVKYMGGAEAILEKAHEDYEKGNYQWAAKVTNLVIYADPENKEARALCRRSLTQLGYQSESGAWRNEYLTGALELKEDVDLFSIESADSSELSAQMNGEMLLDYLSIHTISTKKQQTGMVKFTDDWQLSNGQIHSLTTTYFIDYWQGILTYYPISSDKEEVTLIYEGKRLAFLQQMLDSSGEPRNWSMLFKADTNNYFNIMEP</sequence>
<evidence type="ECO:0000313" key="3">
    <source>
        <dbReference type="Proteomes" id="UP001238215"/>
    </source>
</evidence>
<protein>
    <submittedName>
        <fullName evidence="2">Alkyl sulfatase dimerization domain-containing protein</fullName>
    </submittedName>
</protein>
<accession>A0AAJ1SET5</accession>
<dbReference type="GeneID" id="71775688"/>
<dbReference type="Proteomes" id="UP001238215">
    <property type="component" value="Unassembled WGS sequence"/>
</dbReference>
<dbReference type="InterPro" id="IPR052195">
    <property type="entry name" value="Bact_Alkyl/Aryl-Sulfatase"/>
</dbReference>
<dbReference type="SUPFAM" id="SSF56281">
    <property type="entry name" value="Metallo-hydrolase/oxidoreductase"/>
    <property type="match status" value="1"/>
</dbReference>
<dbReference type="RefSeq" id="WP_002329590.1">
    <property type="nucleotide sequence ID" value="NZ_CP079880.1"/>
</dbReference>
<feature type="domain" description="Alkyl sulfatase dimerisation" evidence="1">
    <location>
        <begin position="68"/>
        <end position="205"/>
    </location>
</feature>
<evidence type="ECO:0000313" key="2">
    <source>
        <dbReference type="EMBL" id="MDP8588439.1"/>
    </source>
</evidence>
<dbReference type="GO" id="GO:0046983">
    <property type="term" value="F:protein dimerization activity"/>
    <property type="evidence" value="ECO:0007669"/>
    <property type="project" value="InterPro"/>
</dbReference>
<dbReference type="AlphaFoldDB" id="A0AAJ1SET5"/>
<organism evidence="2 3">
    <name type="scientific">Enterococcus lactis</name>
    <dbReference type="NCBI Taxonomy" id="357441"/>
    <lineage>
        <taxon>Bacteria</taxon>
        <taxon>Bacillati</taxon>
        <taxon>Bacillota</taxon>
        <taxon>Bacilli</taxon>
        <taxon>Lactobacillales</taxon>
        <taxon>Enterococcaceae</taxon>
        <taxon>Enterococcus</taxon>
    </lineage>
</organism>
<comment type="caution">
    <text evidence="2">The sequence shown here is derived from an EMBL/GenBank/DDBJ whole genome shotgun (WGS) entry which is preliminary data.</text>
</comment>
<dbReference type="Gene3D" id="1.25.40.880">
    <property type="entry name" value="Alkyl sulfatase, dimerisation domain"/>
    <property type="match status" value="1"/>
</dbReference>
<dbReference type="PANTHER" id="PTHR43223">
    <property type="entry name" value="ALKYL/ARYL-SULFATASE"/>
    <property type="match status" value="1"/>
</dbReference>
<dbReference type="Gene3D" id="3.60.15.30">
    <property type="entry name" value="Metallo-beta-lactamase domain"/>
    <property type="match status" value="1"/>
</dbReference>
<dbReference type="EMBL" id="JAVBZS010000001">
    <property type="protein sequence ID" value="MDP8588439.1"/>
    <property type="molecule type" value="Genomic_DNA"/>
</dbReference>
<dbReference type="InterPro" id="IPR036866">
    <property type="entry name" value="RibonucZ/Hydroxyglut_hydro"/>
</dbReference>
<dbReference type="InterPro" id="IPR038536">
    <property type="entry name" value="Alkyl/aryl-sulf_dimr_sf"/>
</dbReference>
<dbReference type="Pfam" id="PF14863">
    <property type="entry name" value="Alkyl_sulf_dimr"/>
    <property type="match status" value="1"/>
</dbReference>
<gene>
    <name evidence="2" type="ORF">RAN64_00045</name>
</gene>